<dbReference type="InterPro" id="IPR024757">
    <property type="entry name" value="FtsZ_C"/>
</dbReference>
<dbReference type="GO" id="GO:0032153">
    <property type="term" value="C:cell division site"/>
    <property type="evidence" value="ECO:0007669"/>
    <property type="project" value="UniProtKB-UniRule"/>
</dbReference>
<keyword evidence="3 8" id="KW-0132">Cell division</keyword>
<comment type="caution">
    <text evidence="14">The sequence shown here is derived from an EMBL/GenBank/DDBJ whole genome shotgun (WGS) entry which is preliminary data.</text>
</comment>
<dbReference type="InterPro" id="IPR037103">
    <property type="entry name" value="Tubulin/FtsZ-like_C"/>
</dbReference>
<dbReference type="EMBL" id="CAADAT010000006">
    <property type="protein sequence ID" value="VFD53878.1"/>
    <property type="molecule type" value="Genomic_DNA"/>
</dbReference>
<dbReference type="NCBIfam" id="TIGR00065">
    <property type="entry name" value="ftsZ"/>
    <property type="match status" value="1"/>
</dbReference>
<evidence type="ECO:0000256" key="5">
    <source>
        <dbReference type="ARBA" id="ARBA00023134"/>
    </source>
</evidence>
<keyword evidence="4 8" id="KW-0547">Nucleotide-binding</keyword>
<keyword evidence="2 8" id="KW-0963">Cytoplasm</keyword>
<sequence>MMLNFDVELEECAQIKVIGVGGGGNNAVNRMVEAQLKGVEFISVNTDKQALYTSKAEYKVQIGEKLTRGLGAGANPEVGKRAAEESKDEIVKLLQGADMVFVTAGMGGGTGTGAAPVVAGLAKEMGILTVGVVTKPFAFEGKIRMKNAEGGIAELKSKVDTLITIPNDRLLQIVQKNTSMLDAFAVADDVLKQGIQSISDLIAVEGLINLDFADVTTIMKDKGLAHMGIGSASGETRAIDAARQAIQSPLLETSIQGAKGVLLNVTGGPNLGLFEVNEASTLVMESCDPEANVIFGASIKEDLGDEIMITVIATGFEGLQNGALDLETKPKSSIRSSLNTTVKQAVKEIEEEVIAEEKIEPPKKASIIEEDDDESMEIPTFLRRRR</sequence>
<feature type="domain" description="Tubulin/FtsZ GTPase" evidence="12">
    <location>
        <begin position="14"/>
        <end position="206"/>
    </location>
</feature>
<dbReference type="Pfam" id="PF00091">
    <property type="entry name" value="Tubulin"/>
    <property type="match status" value="1"/>
</dbReference>
<dbReference type="Pfam" id="PF12327">
    <property type="entry name" value="FtsZ_C"/>
    <property type="match status" value="1"/>
</dbReference>
<dbReference type="PROSITE" id="PS01135">
    <property type="entry name" value="FTSZ_2"/>
    <property type="match status" value="1"/>
</dbReference>
<evidence type="ECO:0000256" key="10">
    <source>
        <dbReference type="RuleBase" id="RU000631"/>
    </source>
</evidence>
<feature type="binding site" evidence="8">
    <location>
        <begin position="109"/>
        <end position="111"/>
    </location>
    <ligand>
        <name>GTP</name>
        <dbReference type="ChEBI" id="CHEBI:37565"/>
    </ligand>
</feature>
<dbReference type="InterPro" id="IPR045061">
    <property type="entry name" value="FtsZ/CetZ"/>
</dbReference>
<reference evidence="14 15" key="1">
    <citation type="submission" date="2019-02" db="EMBL/GenBank/DDBJ databases">
        <authorList>
            <consortium name="Pathogen Informatics"/>
        </authorList>
    </citation>
    <scope>NUCLEOTIDE SEQUENCE [LARGE SCALE GENOMIC DNA]</scope>
    <source>
        <strain evidence="14 15">078GUE027</strain>
    </source>
</reference>
<gene>
    <name evidence="8 14" type="primary">ftsZ</name>
    <name evidence="14" type="ORF">SAMEA1710456_01354</name>
</gene>
<evidence type="ECO:0000256" key="8">
    <source>
        <dbReference type="HAMAP-Rule" id="MF_00909"/>
    </source>
</evidence>
<dbReference type="Gene3D" id="3.40.50.1440">
    <property type="entry name" value="Tubulin/FtsZ, GTPase domain"/>
    <property type="match status" value="1"/>
</dbReference>
<dbReference type="PANTHER" id="PTHR30314">
    <property type="entry name" value="CELL DIVISION PROTEIN FTSZ-RELATED"/>
    <property type="match status" value="1"/>
</dbReference>
<evidence type="ECO:0000256" key="9">
    <source>
        <dbReference type="NCBIfam" id="TIGR00065"/>
    </source>
</evidence>
<dbReference type="InterPro" id="IPR020805">
    <property type="entry name" value="Cell_div_FtsZ_CS"/>
</dbReference>
<dbReference type="CDD" id="cd02201">
    <property type="entry name" value="FtsZ_type1"/>
    <property type="match status" value="1"/>
</dbReference>
<dbReference type="GO" id="GO:0043093">
    <property type="term" value="P:FtsZ-dependent cytokinesis"/>
    <property type="evidence" value="ECO:0007669"/>
    <property type="project" value="UniProtKB-UniRule"/>
</dbReference>
<dbReference type="InterPro" id="IPR008280">
    <property type="entry name" value="Tub_FtsZ_C"/>
</dbReference>
<keyword evidence="7 8" id="KW-0131">Cell cycle</keyword>
<dbReference type="GO" id="GO:0005737">
    <property type="term" value="C:cytoplasm"/>
    <property type="evidence" value="ECO:0007669"/>
    <property type="project" value="UniProtKB-SubCell"/>
</dbReference>
<keyword evidence="6 8" id="KW-0717">Septation</keyword>
<evidence type="ECO:0000256" key="6">
    <source>
        <dbReference type="ARBA" id="ARBA00023210"/>
    </source>
</evidence>
<dbReference type="GO" id="GO:0003924">
    <property type="term" value="F:GTPase activity"/>
    <property type="evidence" value="ECO:0007669"/>
    <property type="project" value="UniProtKB-UniRule"/>
</dbReference>
<comment type="similarity">
    <text evidence="1 8 10">Belongs to the FtsZ family.</text>
</comment>
<comment type="function">
    <text evidence="8 10">Essential cell division protein that forms a contractile ring structure (Z ring) at the future cell division site. The regulation of the ring assembly controls the timing and the location of cell division. One of the functions of the FtsZ ring is to recruit other cell division proteins to the septum to produce a new cell wall between the dividing cells. Binds GTP and shows GTPase activity.</text>
</comment>
<dbReference type="InterPro" id="IPR003008">
    <property type="entry name" value="Tubulin_FtsZ_GTPase"/>
</dbReference>
<protein>
    <recommendedName>
        <fullName evidence="8 9">Cell division protein FtsZ</fullName>
    </recommendedName>
</protein>
<feature type="binding site" evidence="8">
    <location>
        <begin position="22"/>
        <end position="26"/>
    </location>
    <ligand>
        <name>GTP</name>
        <dbReference type="ChEBI" id="CHEBI:37565"/>
    </ligand>
</feature>
<evidence type="ECO:0000313" key="15">
    <source>
        <dbReference type="Proteomes" id="UP000346772"/>
    </source>
</evidence>
<dbReference type="HAMAP" id="MF_00909">
    <property type="entry name" value="FtsZ"/>
    <property type="match status" value="1"/>
</dbReference>
<dbReference type="GO" id="GO:0051258">
    <property type="term" value="P:protein polymerization"/>
    <property type="evidence" value="ECO:0007669"/>
    <property type="project" value="UniProtKB-UniRule"/>
</dbReference>
<dbReference type="PROSITE" id="PS01134">
    <property type="entry name" value="FTSZ_1"/>
    <property type="match status" value="1"/>
</dbReference>
<dbReference type="PRINTS" id="PR00423">
    <property type="entry name" value="CELLDVISFTSZ"/>
</dbReference>
<evidence type="ECO:0000313" key="14">
    <source>
        <dbReference type="EMBL" id="VFD53878.1"/>
    </source>
</evidence>
<dbReference type="SUPFAM" id="SSF55307">
    <property type="entry name" value="Tubulin C-terminal domain-like"/>
    <property type="match status" value="1"/>
</dbReference>
<dbReference type="SMR" id="A0AAX3GYT5"/>
<feature type="region of interest" description="Disordered" evidence="11">
    <location>
        <begin position="360"/>
        <end position="386"/>
    </location>
</feature>
<dbReference type="SMART" id="SM00865">
    <property type="entry name" value="Tubulin_C"/>
    <property type="match status" value="1"/>
</dbReference>
<feature type="binding site" evidence="8">
    <location>
        <position position="140"/>
    </location>
    <ligand>
        <name>GTP</name>
        <dbReference type="ChEBI" id="CHEBI:37565"/>
    </ligand>
</feature>
<dbReference type="Gene3D" id="3.30.1330.20">
    <property type="entry name" value="Tubulin/FtsZ, C-terminal domain"/>
    <property type="match status" value="1"/>
</dbReference>
<evidence type="ECO:0000256" key="1">
    <source>
        <dbReference type="ARBA" id="ARBA00009690"/>
    </source>
</evidence>
<comment type="subunit">
    <text evidence="8">Homodimer. Polymerizes to form a dynamic ring structure in a strictly GTP-dependent manner. Interacts directly with several other division proteins.</text>
</comment>
<accession>A0AAX3GYT5</accession>
<dbReference type="SUPFAM" id="SSF52490">
    <property type="entry name" value="Tubulin nucleotide-binding domain-like"/>
    <property type="match status" value="1"/>
</dbReference>
<evidence type="ECO:0000256" key="3">
    <source>
        <dbReference type="ARBA" id="ARBA00022618"/>
    </source>
</evidence>
<dbReference type="FunFam" id="3.40.50.1440:FF:000023">
    <property type="entry name" value="Cell division protein FtsZ"/>
    <property type="match status" value="1"/>
</dbReference>
<dbReference type="GO" id="GO:0000917">
    <property type="term" value="P:division septum assembly"/>
    <property type="evidence" value="ECO:0007669"/>
    <property type="project" value="UniProtKB-KW"/>
</dbReference>
<evidence type="ECO:0000256" key="2">
    <source>
        <dbReference type="ARBA" id="ARBA00022490"/>
    </source>
</evidence>
<dbReference type="PANTHER" id="PTHR30314:SF3">
    <property type="entry name" value="MITOCHONDRIAL DIVISION PROTEIN FSZA"/>
    <property type="match status" value="1"/>
</dbReference>
<evidence type="ECO:0000259" key="13">
    <source>
        <dbReference type="SMART" id="SM00865"/>
    </source>
</evidence>
<comment type="subcellular location">
    <subcellularLocation>
        <location evidence="8">Cytoplasm</location>
    </subcellularLocation>
    <text evidence="8">Assembles at midcell at the inner surface of the cytoplasmic membrane.</text>
</comment>
<evidence type="ECO:0000256" key="7">
    <source>
        <dbReference type="ARBA" id="ARBA00023306"/>
    </source>
</evidence>
<evidence type="ECO:0000256" key="4">
    <source>
        <dbReference type="ARBA" id="ARBA00022741"/>
    </source>
</evidence>
<name>A0AAX3GYT5_CLODI</name>
<proteinExistence type="inferred from homology"/>
<dbReference type="AlphaFoldDB" id="A0AAX3GYT5"/>
<organism evidence="14 15">
    <name type="scientific">Clostridioides difficile</name>
    <name type="common">Peptoclostridium difficile</name>
    <dbReference type="NCBI Taxonomy" id="1496"/>
    <lineage>
        <taxon>Bacteria</taxon>
        <taxon>Bacillati</taxon>
        <taxon>Bacillota</taxon>
        <taxon>Clostridia</taxon>
        <taxon>Peptostreptococcales</taxon>
        <taxon>Peptostreptococcaceae</taxon>
        <taxon>Clostridioides</taxon>
    </lineage>
</organism>
<dbReference type="InterPro" id="IPR018316">
    <property type="entry name" value="Tubulin/FtsZ_2-layer-sand-dom"/>
</dbReference>
<dbReference type="GO" id="GO:0005525">
    <property type="term" value="F:GTP binding"/>
    <property type="evidence" value="ECO:0007669"/>
    <property type="project" value="UniProtKB-UniRule"/>
</dbReference>
<dbReference type="SMART" id="SM00864">
    <property type="entry name" value="Tubulin"/>
    <property type="match status" value="1"/>
</dbReference>
<feature type="domain" description="Tubulin/FtsZ 2-layer sandwich" evidence="13">
    <location>
        <begin position="208"/>
        <end position="325"/>
    </location>
</feature>
<feature type="binding site" evidence="8">
    <location>
        <position position="188"/>
    </location>
    <ligand>
        <name>GTP</name>
        <dbReference type="ChEBI" id="CHEBI:37565"/>
    </ligand>
</feature>
<dbReference type="InterPro" id="IPR000158">
    <property type="entry name" value="Cell_div_FtsZ"/>
</dbReference>
<evidence type="ECO:0000259" key="12">
    <source>
        <dbReference type="SMART" id="SM00864"/>
    </source>
</evidence>
<feature type="binding site" evidence="8">
    <location>
        <position position="144"/>
    </location>
    <ligand>
        <name>GTP</name>
        <dbReference type="ChEBI" id="CHEBI:37565"/>
    </ligand>
</feature>
<dbReference type="Proteomes" id="UP000346772">
    <property type="component" value="Unassembled WGS sequence"/>
</dbReference>
<dbReference type="InterPro" id="IPR036525">
    <property type="entry name" value="Tubulin/FtsZ_GTPase_sf"/>
</dbReference>
<evidence type="ECO:0000256" key="11">
    <source>
        <dbReference type="SAM" id="MobiDB-lite"/>
    </source>
</evidence>
<keyword evidence="5 8" id="KW-0342">GTP-binding</keyword>